<name>A0AA36AG84_OCTVU</name>
<sequence length="124" mass="14277">MLRSERAIIKRSLCYSDCSHNPRANDKERIREAVKGSVPMRSTVITKQRTGSIQEMEKFPQIWIEDQIPKPASLSRFTQQSKARSLFQALKERSGEEYSQEALASTSLSKSFKETFQLHNVRVT</sequence>
<proteinExistence type="predicted"/>
<organism evidence="1 2">
    <name type="scientific">Octopus vulgaris</name>
    <name type="common">Common octopus</name>
    <dbReference type="NCBI Taxonomy" id="6645"/>
    <lineage>
        <taxon>Eukaryota</taxon>
        <taxon>Metazoa</taxon>
        <taxon>Spiralia</taxon>
        <taxon>Lophotrochozoa</taxon>
        <taxon>Mollusca</taxon>
        <taxon>Cephalopoda</taxon>
        <taxon>Coleoidea</taxon>
        <taxon>Octopodiformes</taxon>
        <taxon>Octopoda</taxon>
        <taxon>Incirrata</taxon>
        <taxon>Octopodidae</taxon>
        <taxon>Octopus</taxon>
    </lineage>
</organism>
<accession>A0AA36AG84</accession>
<dbReference type="AlphaFoldDB" id="A0AA36AG84"/>
<gene>
    <name evidence="1" type="ORF">OCTVUL_1B022795</name>
</gene>
<protein>
    <submittedName>
        <fullName evidence="1">Uncharacterized protein</fullName>
    </submittedName>
</protein>
<evidence type="ECO:0000313" key="1">
    <source>
        <dbReference type="EMBL" id="CAI9714928.1"/>
    </source>
</evidence>
<evidence type="ECO:0000313" key="2">
    <source>
        <dbReference type="Proteomes" id="UP001162480"/>
    </source>
</evidence>
<dbReference type="Proteomes" id="UP001162480">
    <property type="component" value="Chromosome 1"/>
</dbReference>
<dbReference type="EMBL" id="OX597814">
    <property type="protein sequence ID" value="CAI9714928.1"/>
    <property type="molecule type" value="Genomic_DNA"/>
</dbReference>
<keyword evidence="2" id="KW-1185">Reference proteome</keyword>
<reference evidence="1" key="1">
    <citation type="submission" date="2023-08" db="EMBL/GenBank/DDBJ databases">
        <authorList>
            <person name="Alioto T."/>
            <person name="Alioto T."/>
            <person name="Gomez Garrido J."/>
        </authorList>
    </citation>
    <scope>NUCLEOTIDE SEQUENCE</scope>
</reference>